<dbReference type="PANTHER" id="PTHR33048">
    <property type="entry name" value="PTH11-LIKE INTEGRAL MEMBRANE PROTEIN (AFU_ORTHOLOGUE AFUA_5G11245)"/>
    <property type="match status" value="1"/>
</dbReference>
<accession>A0A9W4XM74</accession>
<feature type="region of interest" description="Disordered" evidence="6">
    <location>
        <begin position="262"/>
        <end position="353"/>
    </location>
</feature>
<evidence type="ECO:0000256" key="5">
    <source>
        <dbReference type="ARBA" id="ARBA00038359"/>
    </source>
</evidence>
<dbReference type="InterPro" id="IPR052337">
    <property type="entry name" value="SAT4-like"/>
</dbReference>
<evidence type="ECO:0000256" key="4">
    <source>
        <dbReference type="ARBA" id="ARBA00023136"/>
    </source>
</evidence>
<evidence type="ECO:0000256" key="1">
    <source>
        <dbReference type="ARBA" id="ARBA00004141"/>
    </source>
</evidence>
<evidence type="ECO:0000256" key="7">
    <source>
        <dbReference type="SAM" id="Phobius"/>
    </source>
</evidence>
<evidence type="ECO:0000256" key="6">
    <source>
        <dbReference type="SAM" id="MobiDB-lite"/>
    </source>
</evidence>
<evidence type="ECO:0000256" key="3">
    <source>
        <dbReference type="ARBA" id="ARBA00022989"/>
    </source>
</evidence>
<proteinExistence type="inferred from homology"/>
<dbReference type="GO" id="GO:0016020">
    <property type="term" value="C:membrane"/>
    <property type="evidence" value="ECO:0007669"/>
    <property type="project" value="UniProtKB-SubCell"/>
</dbReference>
<dbReference type="OrthoDB" id="5342292at2759"/>
<dbReference type="EMBL" id="CAOQHR010000002">
    <property type="protein sequence ID" value="CAI6311659.1"/>
    <property type="molecule type" value="Genomic_DNA"/>
</dbReference>
<keyword evidence="4 7" id="KW-0472">Membrane</keyword>
<protein>
    <recommendedName>
        <fullName evidence="8">Rhodopsin domain-containing protein</fullName>
    </recommendedName>
</protein>
<sequence length="353" mass="38460">MDDLSQIPVIPPPPGSVSDFANPPTLMTGVIAGTAIIQAVVLPFLLTRIIVNAMTRRFRLEDALCYLAYLAMIAQATLVVYASAIGGARHAWDISLLTLGTVMRYYNYILSCWTLSAYFGRIFILLQFKRLFTAKDKKGSVYWIIVGSIIGNTALYFAFLMSYTFECYPREKIWNPTVEGRCVATTKLQLATGILRFCCAIGIACVGLWLRIETARALDFTWPLTQLAIVCQAELASIIVVGCTPFIPRLFHWKPLRGRSGYAPQSPAAGYSDRMSKGQKSGSGTDADAEVPATDGENARSPAGVVGQRFYANPAEAPVQEGENRKEAAGLAGHRYHAAQKKEGVKSEAQGAA</sequence>
<dbReference type="Proteomes" id="UP001152607">
    <property type="component" value="Unassembled WGS sequence"/>
</dbReference>
<feature type="transmembrane region" description="Helical" evidence="7">
    <location>
        <begin position="26"/>
        <end position="51"/>
    </location>
</feature>
<evidence type="ECO:0000256" key="2">
    <source>
        <dbReference type="ARBA" id="ARBA00022692"/>
    </source>
</evidence>
<evidence type="ECO:0000313" key="10">
    <source>
        <dbReference type="Proteomes" id="UP001152607"/>
    </source>
</evidence>
<feature type="transmembrane region" description="Helical" evidence="7">
    <location>
        <begin position="105"/>
        <end position="128"/>
    </location>
</feature>
<comment type="similarity">
    <text evidence="5">Belongs to the SAT4 family.</text>
</comment>
<comment type="caution">
    <text evidence="9">The sequence shown here is derived from an EMBL/GenBank/DDBJ whole genome shotgun (WGS) entry which is preliminary data.</text>
</comment>
<keyword evidence="2 7" id="KW-0812">Transmembrane</keyword>
<evidence type="ECO:0000313" key="9">
    <source>
        <dbReference type="EMBL" id="CAI6311659.1"/>
    </source>
</evidence>
<feature type="transmembrane region" description="Helical" evidence="7">
    <location>
        <begin position="140"/>
        <end position="165"/>
    </location>
</feature>
<keyword evidence="3 7" id="KW-1133">Transmembrane helix</keyword>
<organism evidence="9 10">
    <name type="scientific">Periconia digitata</name>
    <dbReference type="NCBI Taxonomy" id="1303443"/>
    <lineage>
        <taxon>Eukaryota</taxon>
        <taxon>Fungi</taxon>
        <taxon>Dikarya</taxon>
        <taxon>Ascomycota</taxon>
        <taxon>Pezizomycotina</taxon>
        <taxon>Dothideomycetes</taxon>
        <taxon>Pleosporomycetidae</taxon>
        <taxon>Pleosporales</taxon>
        <taxon>Massarineae</taxon>
        <taxon>Periconiaceae</taxon>
        <taxon>Periconia</taxon>
    </lineage>
</organism>
<comment type="subcellular location">
    <subcellularLocation>
        <location evidence="1">Membrane</location>
        <topology evidence="1">Multi-pass membrane protein</topology>
    </subcellularLocation>
</comment>
<evidence type="ECO:0000259" key="8">
    <source>
        <dbReference type="Pfam" id="PF20684"/>
    </source>
</evidence>
<feature type="domain" description="Rhodopsin" evidence="8">
    <location>
        <begin position="48"/>
        <end position="196"/>
    </location>
</feature>
<gene>
    <name evidence="9" type="ORF">PDIGIT_LOCUS3239</name>
</gene>
<dbReference type="Pfam" id="PF20684">
    <property type="entry name" value="Fung_rhodopsin"/>
    <property type="match status" value="1"/>
</dbReference>
<name>A0A9W4XM74_9PLEO</name>
<dbReference type="PANTHER" id="PTHR33048:SF129">
    <property type="entry name" value="INTEGRAL MEMBRANE PROTEIN-RELATED"/>
    <property type="match status" value="1"/>
</dbReference>
<reference evidence="9" key="1">
    <citation type="submission" date="2023-01" db="EMBL/GenBank/DDBJ databases">
        <authorList>
            <person name="Van Ghelder C."/>
            <person name="Rancurel C."/>
        </authorList>
    </citation>
    <scope>NUCLEOTIDE SEQUENCE</scope>
    <source>
        <strain evidence="9">CNCM I-4278</strain>
    </source>
</reference>
<keyword evidence="10" id="KW-1185">Reference proteome</keyword>
<feature type="transmembrane region" description="Helical" evidence="7">
    <location>
        <begin position="194"/>
        <end position="212"/>
    </location>
</feature>
<dbReference type="AlphaFoldDB" id="A0A9W4XM74"/>
<dbReference type="InterPro" id="IPR049326">
    <property type="entry name" value="Rhodopsin_dom_fungi"/>
</dbReference>
<feature type="transmembrane region" description="Helical" evidence="7">
    <location>
        <begin position="63"/>
        <end position="85"/>
    </location>
</feature>